<dbReference type="Proteomes" id="UP000004754">
    <property type="component" value="Unassembled WGS sequence"/>
</dbReference>
<gene>
    <name evidence="1" type="ORF">HMP0721_1394</name>
</gene>
<protein>
    <submittedName>
        <fullName evidence="1">Uncharacterized protein</fullName>
    </submittedName>
</protein>
<accession>E6MHA9</accession>
<comment type="caution">
    <text evidence="1">The sequence shown here is derived from an EMBL/GenBank/DDBJ whole genome shotgun (WGS) entry which is preliminary data.</text>
</comment>
<dbReference type="AlphaFoldDB" id="E6MHA9"/>
<evidence type="ECO:0000313" key="1">
    <source>
        <dbReference type="EMBL" id="EFV01999.1"/>
    </source>
</evidence>
<dbReference type="EMBL" id="AEQN01000016">
    <property type="protein sequence ID" value="EFV01999.1"/>
    <property type="molecule type" value="Genomic_DNA"/>
</dbReference>
<sequence length="85" mass="9584">MSCFLLAPVHGASFKLKGRKADQIRTKTAKCAVRNRPPVLCLAFFVCAAYHGDNEQNVRYRLSVFYFKGAMRFLQAGRTQKEASP</sequence>
<evidence type="ECO:0000313" key="2">
    <source>
        <dbReference type="Proteomes" id="UP000004754"/>
    </source>
</evidence>
<dbReference type="STRING" id="887929.HMP0721_1394"/>
<proteinExistence type="predicted"/>
<reference evidence="1 2" key="1">
    <citation type="submission" date="2010-12" db="EMBL/GenBank/DDBJ databases">
        <authorList>
            <person name="Muzny D."/>
            <person name="Qin X."/>
            <person name="Deng J."/>
            <person name="Jiang H."/>
            <person name="Liu Y."/>
            <person name="Qu J."/>
            <person name="Song X.-Z."/>
            <person name="Zhang L."/>
            <person name="Thornton R."/>
            <person name="Coyle M."/>
            <person name="Francisco L."/>
            <person name="Jackson L."/>
            <person name="Javaid M."/>
            <person name="Korchina V."/>
            <person name="Kovar C."/>
            <person name="Mata R."/>
            <person name="Mathew T."/>
            <person name="Ngo R."/>
            <person name="Nguyen L."/>
            <person name="Nguyen N."/>
            <person name="Okwuonu G."/>
            <person name="Ongeri F."/>
            <person name="Pham C."/>
            <person name="Simmons D."/>
            <person name="Wilczek-Boney K."/>
            <person name="Hale W."/>
            <person name="Jakkamsetti A."/>
            <person name="Pham P."/>
            <person name="Ruth R."/>
            <person name="San Lucas F."/>
            <person name="Warren J."/>
            <person name="Zhang J."/>
            <person name="Zhao Z."/>
            <person name="Zhou C."/>
            <person name="Zhu D."/>
            <person name="Lee S."/>
            <person name="Bess C."/>
            <person name="Blankenburg K."/>
            <person name="Forbes L."/>
            <person name="Fu Q."/>
            <person name="Gubbala S."/>
            <person name="Hirani K."/>
            <person name="Jayaseelan J.C."/>
            <person name="Lara F."/>
            <person name="Munidasa M."/>
            <person name="Palculict T."/>
            <person name="Patil S."/>
            <person name="Pu L.-L."/>
            <person name="Saada N."/>
            <person name="Tang L."/>
            <person name="Weissenberger G."/>
            <person name="Zhu Y."/>
            <person name="Hemphill L."/>
            <person name="Shang Y."/>
            <person name="Youmans B."/>
            <person name="Ayvaz T."/>
            <person name="Ross M."/>
            <person name="Santibanez J."/>
            <person name="Aqrawi P."/>
            <person name="Gross S."/>
            <person name="Joshi V."/>
            <person name="Fowler G."/>
            <person name="Nazareth L."/>
            <person name="Reid J."/>
            <person name="Worley K."/>
            <person name="Petrosino J."/>
            <person name="Highlander S."/>
            <person name="Gibbs R."/>
        </authorList>
    </citation>
    <scope>NUCLEOTIDE SEQUENCE [LARGE SCALE GENOMIC DNA]</scope>
    <source>
        <strain evidence="1 2">ATCC 23263</strain>
    </source>
</reference>
<name>E6MHA9_9FIRM</name>
<keyword evidence="2" id="KW-1185">Reference proteome</keyword>
<dbReference type="HOGENOM" id="CLU_2510102_0_0_9"/>
<organism evidence="1 2">
    <name type="scientific">Pseudoramibacter alactolyticus ATCC 23263</name>
    <dbReference type="NCBI Taxonomy" id="887929"/>
    <lineage>
        <taxon>Bacteria</taxon>
        <taxon>Bacillati</taxon>
        <taxon>Bacillota</taxon>
        <taxon>Clostridia</taxon>
        <taxon>Eubacteriales</taxon>
        <taxon>Eubacteriaceae</taxon>
        <taxon>Pseudoramibacter</taxon>
    </lineage>
</organism>